<evidence type="ECO:0000313" key="2">
    <source>
        <dbReference type="Proteomes" id="UP000601990"/>
    </source>
</evidence>
<dbReference type="RefSeq" id="WP_169199603.1">
    <property type="nucleotide sequence ID" value="NZ_WTVH02000010.1"/>
</dbReference>
<dbReference type="Proteomes" id="UP000601990">
    <property type="component" value="Unassembled WGS sequence"/>
</dbReference>
<dbReference type="EMBL" id="WTVH01000028">
    <property type="protein sequence ID" value="NMF94376.1"/>
    <property type="molecule type" value="Genomic_DNA"/>
</dbReference>
<proteinExistence type="predicted"/>
<gene>
    <name evidence="1" type="ORF">GO608_13690</name>
</gene>
<keyword evidence="2" id="KW-1185">Reference proteome</keyword>
<evidence type="ECO:0000313" key="1">
    <source>
        <dbReference type="EMBL" id="NMF94376.1"/>
    </source>
</evidence>
<accession>A0ABX1N544</accession>
<sequence>MNTPVTIENRADSIMQPPSGPVTICIAEAACGIFAHRTKNNRECRMPPERAR</sequence>
<reference evidence="1" key="1">
    <citation type="submission" date="2019-12" db="EMBL/GenBank/DDBJ databases">
        <title>Comparative genomics gives insights into the taxonomy of the Azoarcus-Aromatoleum group and reveals separate origins of nif in the plant-associated Azoarcus and non-plant-associated Aromatoleum sub-groups.</title>
        <authorList>
            <person name="Lafos M."/>
            <person name="Maluk M."/>
            <person name="Batista M."/>
            <person name="Junghare M."/>
            <person name="Carmona M."/>
            <person name="Faoro H."/>
            <person name="Cruz L.M."/>
            <person name="Battistoni F."/>
            <person name="De Souza E."/>
            <person name="Pedrosa F."/>
            <person name="Chen W.-M."/>
            <person name="Poole P.S."/>
            <person name="Dixon R.A."/>
            <person name="James E.K."/>
        </authorList>
    </citation>
    <scope>NUCLEOTIDE SEQUENCE</scope>
    <source>
        <strain evidence="1">U120</strain>
    </source>
</reference>
<organism evidence="1 2">
    <name type="scientific">Aromatoleum buckelii</name>
    <dbReference type="NCBI Taxonomy" id="200254"/>
    <lineage>
        <taxon>Bacteria</taxon>
        <taxon>Pseudomonadati</taxon>
        <taxon>Pseudomonadota</taxon>
        <taxon>Betaproteobacteria</taxon>
        <taxon>Rhodocyclales</taxon>
        <taxon>Rhodocyclaceae</taxon>
        <taxon>Aromatoleum</taxon>
    </lineage>
</organism>
<protein>
    <submittedName>
        <fullName evidence="1">Uncharacterized protein</fullName>
    </submittedName>
</protein>
<comment type="caution">
    <text evidence="1">The sequence shown here is derived from an EMBL/GenBank/DDBJ whole genome shotgun (WGS) entry which is preliminary data.</text>
</comment>
<name>A0ABX1N544_9RHOO</name>